<feature type="transmembrane region" description="Helical" evidence="4">
    <location>
        <begin position="260"/>
        <end position="279"/>
    </location>
</feature>
<dbReference type="EMBL" id="CP000852">
    <property type="protein sequence ID" value="ABW01980.1"/>
    <property type="molecule type" value="Genomic_DNA"/>
</dbReference>
<feature type="transmembrane region" description="Helical" evidence="4">
    <location>
        <begin position="131"/>
        <end position="151"/>
    </location>
</feature>
<feature type="transmembrane region" description="Helical" evidence="4">
    <location>
        <begin position="188"/>
        <end position="208"/>
    </location>
</feature>
<reference evidence="6 7" key="1">
    <citation type="submission" date="2007-10" db="EMBL/GenBank/DDBJ databases">
        <title>Complete sequence of Caldivirga maquilingensis IC-167.</title>
        <authorList>
            <consortium name="US DOE Joint Genome Institute"/>
            <person name="Copeland A."/>
            <person name="Lucas S."/>
            <person name="Lapidus A."/>
            <person name="Barry K."/>
            <person name="Glavina del Rio T."/>
            <person name="Dalin E."/>
            <person name="Tice H."/>
            <person name="Pitluck S."/>
            <person name="Saunders E."/>
            <person name="Brettin T."/>
            <person name="Bruce D."/>
            <person name="Detter J.C."/>
            <person name="Han C."/>
            <person name="Schmutz J."/>
            <person name="Larimer F."/>
            <person name="Land M."/>
            <person name="Hauser L."/>
            <person name="Kyrpides N."/>
            <person name="Ivanova N."/>
            <person name="Biddle J.F."/>
            <person name="Zhang Z."/>
            <person name="Fitz-Gibbon S.T."/>
            <person name="Lowe T.M."/>
            <person name="Saltikov C."/>
            <person name="House C.H."/>
            <person name="Richardson P."/>
        </authorList>
    </citation>
    <scope>NUCLEOTIDE SEQUENCE [LARGE SCALE GENOMIC DNA]</scope>
    <source>
        <strain evidence="7">ATCC 700844 / DSM 13496 / JCM 10307 / IC-167</strain>
    </source>
</reference>
<organism evidence="6 7">
    <name type="scientific">Caldivirga maquilingensis (strain ATCC 700844 / DSM 13496 / JCM 10307 / IC-167)</name>
    <dbReference type="NCBI Taxonomy" id="397948"/>
    <lineage>
        <taxon>Archaea</taxon>
        <taxon>Thermoproteota</taxon>
        <taxon>Thermoprotei</taxon>
        <taxon>Thermoproteales</taxon>
        <taxon>Thermoproteaceae</taxon>
        <taxon>Caldivirga</taxon>
    </lineage>
</organism>
<feature type="transmembrane region" description="Helical" evidence="4">
    <location>
        <begin position="228"/>
        <end position="248"/>
    </location>
</feature>
<dbReference type="eggNOG" id="arCOG00130">
    <property type="taxonomic scope" value="Archaea"/>
</dbReference>
<feature type="transmembrane region" description="Helical" evidence="4">
    <location>
        <begin position="7"/>
        <end position="25"/>
    </location>
</feature>
<dbReference type="RefSeq" id="WP_012186199.1">
    <property type="nucleotide sequence ID" value="NC_009954.1"/>
</dbReference>
<feature type="transmembrane region" description="Helical" evidence="4">
    <location>
        <begin position="318"/>
        <end position="337"/>
    </location>
</feature>
<feature type="transmembrane region" description="Helical" evidence="4">
    <location>
        <begin position="98"/>
        <end position="119"/>
    </location>
</feature>
<dbReference type="PANTHER" id="PTHR43271:SF2">
    <property type="entry name" value="BLL2771 PROTEIN"/>
    <property type="match status" value="1"/>
</dbReference>
<keyword evidence="2" id="KW-0813">Transport</keyword>
<dbReference type="Proteomes" id="UP000001137">
    <property type="component" value="Chromosome"/>
</dbReference>
<keyword evidence="3" id="KW-1003">Cell membrane</keyword>
<keyword evidence="4" id="KW-0812">Transmembrane</keyword>
<dbReference type="GO" id="GO:0005886">
    <property type="term" value="C:plasma membrane"/>
    <property type="evidence" value="ECO:0007669"/>
    <property type="project" value="UniProtKB-SubCell"/>
</dbReference>
<feature type="domain" description="Major facilitator superfamily (MFS) profile" evidence="5">
    <location>
        <begin position="7"/>
        <end position="367"/>
    </location>
</feature>
<dbReference type="AlphaFoldDB" id="A8MDX4"/>
<sequence length="367" mass="38610">MVSKASAVVNIMIARFIYSVYWYYLAPALPLIKLEFTVPNYELGLVPLFFIIGAGSFQIPASVIARFIGNVKTAVLGLTLLSAAGVATAFSVSFNEILALRLLAGIGAALFFSTAATVVTNLYPGREGLMLGIYNSVFSAGAGVGLVYGVVYTIVNWRVAVLIISVVGLLESVILLKTCSPLNRPIDTGLSINKGAVLVGLATAGYWGANYAAGNLLPTYAVNHGVGLVNASLITSLLLFSSLVGGLSGKLADLTSRRELLIIAPAVLGSLSFLLIITLNPYAMIASTLIVGYTNELMITASYALVVNDSNPTMSLATVNTLNMVVGMWLSPLFTAVMGNSTLPWITMIIASVAPLPLLLVRRRVVG</sequence>
<dbReference type="PANTHER" id="PTHR43271">
    <property type="entry name" value="BLL2771 PROTEIN"/>
    <property type="match status" value="1"/>
</dbReference>
<dbReference type="PROSITE" id="PS50850">
    <property type="entry name" value="MFS"/>
    <property type="match status" value="1"/>
</dbReference>
<protein>
    <submittedName>
        <fullName evidence="6">Major facilitator superfamily MFS_1</fullName>
    </submittedName>
</protein>
<dbReference type="InterPro" id="IPR036259">
    <property type="entry name" value="MFS_trans_sf"/>
</dbReference>
<evidence type="ECO:0000259" key="5">
    <source>
        <dbReference type="PROSITE" id="PS50850"/>
    </source>
</evidence>
<dbReference type="GeneID" id="5709897"/>
<proteinExistence type="predicted"/>
<feature type="transmembrane region" description="Helical" evidence="4">
    <location>
        <begin position="157"/>
        <end position="176"/>
    </location>
</feature>
<dbReference type="KEGG" id="cma:Cmaq_1153"/>
<gene>
    <name evidence="6" type="ordered locus">Cmaq_1153</name>
</gene>
<dbReference type="HOGENOM" id="CLU_059688_0_0_2"/>
<keyword evidence="4" id="KW-0472">Membrane</keyword>
<accession>A8MDX4</accession>
<dbReference type="Pfam" id="PF07690">
    <property type="entry name" value="MFS_1"/>
    <property type="match status" value="1"/>
</dbReference>
<dbReference type="Gene3D" id="1.20.1250.20">
    <property type="entry name" value="MFS general substrate transporter like domains"/>
    <property type="match status" value="2"/>
</dbReference>
<evidence type="ECO:0000256" key="4">
    <source>
        <dbReference type="SAM" id="Phobius"/>
    </source>
</evidence>
<dbReference type="GO" id="GO:0022857">
    <property type="term" value="F:transmembrane transporter activity"/>
    <property type="evidence" value="ECO:0007669"/>
    <property type="project" value="InterPro"/>
</dbReference>
<feature type="transmembrane region" description="Helical" evidence="4">
    <location>
        <begin position="343"/>
        <end position="361"/>
    </location>
</feature>
<dbReference type="STRING" id="397948.Cmaq_1153"/>
<evidence type="ECO:0000313" key="7">
    <source>
        <dbReference type="Proteomes" id="UP000001137"/>
    </source>
</evidence>
<feature type="transmembrane region" description="Helical" evidence="4">
    <location>
        <begin position="75"/>
        <end position="92"/>
    </location>
</feature>
<evidence type="ECO:0000256" key="1">
    <source>
        <dbReference type="ARBA" id="ARBA00004651"/>
    </source>
</evidence>
<evidence type="ECO:0000256" key="3">
    <source>
        <dbReference type="ARBA" id="ARBA00022475"/>
    </source>
</evidence>
<dbReference type="InterPro" id="IPR011701">
    <property type="entry name" value="MFS"/>
</dbReference>
<dbReference type="InterPro" id="IPR020846">
    <property type="entry name" value="MFS_dom"/>
</dbReference>
<comment type="subcellular location">
    <subcellularLocation>
        <location evidence="1">Cell membrane</location>
        <topology evidence="1">Multi-pass membrane protein</topology>
    </subcellularLocation>
</comment>
<name>A8MDX4_CALMQ</name>
<feature type="transmembrane region" description="Helical" evidence="4">
    <location>
        <begin position="285"/>
        <end position="306"/>
    </location>
</feature>
<dbReference type="OrthoDB" id="200998at2157"/>
<keyword evidence="4" id="KW-1133">Transmembrane helix</keyword>
<feature type="transmembrane region" description="Helical" evidence="4">
    <location>
        <begin position="45"/>
        <end position="68"/>
    </location>
</feature>
<evidence type="ECO:0000313" key="6">
    <source>
        <dbReference type="EMBL" id="ABW01980.1"/>
    </source>
</evidence>
<keyword evidence="7" id="KW-1185">Reference proteome</keyword>
<dbReference type="SUPFAM" id="SSF103473">
    <property type="entry name" value="MFS general substrate transporter"/>
    <property type="match status" value="1"/>
</dbReference>
<evidence type="ECO:0000256" key="2">
    <source>
        <dbReference type="ARBA" id="ARBA00022448"/>
    </source>
</evidence>